<dbReference type="Proteomes" id="UP001291926">
    <property type="component" value="Unassembled WGS sequence"/>
</dbReference>
<dbReference type="Gene3D" id="3.30.559.10">
    <property type="entry name" value="Chloramphenicol acetyltransferase-like domain"/>
    <property type="match status" value="1"/>
</dbReference>
<comment type="caution">
    <text evidence="3">The sequence shown here is derived from an EMBL/GenBank/DDBJ whole genome shotgun (WGS) entry which is preliminary data.</text>
</comment>
<proteinExistence type="predicted"/>
<evidence type="ECO:0000313" key="3">
    <source>
        <dbReference type="EMBL" id="KAK4484445.1"/>
    </source>
</evidence>
<keyword evidence="1" id="KW-0808">Transferase</keyword>
<accession>A0ABR0D5D7</accession>
<evidence type="ECO:0000256" key="2">
    <source>
        <dbReference type="ARBA" id="ARBA00023315"/>
    </source>
</evidence>
<gene>
    <name evidence="3" type="ORF">RD792_007027</name>
</gene>
<dbReference type="PANTHER" id="PTHR31625">
    <property type="match status" value="1"/>
</dbReference>
<keyword evidence="2" id="KW-0012">Acyltransferase</keyword>
<keyword evidence="4" id="KW-1185">Reference proteome</keyword>
<evidence type="ECO:0000256" key="1">
    <source>
        <dbReference type="ARBA" id="ARBA00022679"/>
    </source>
</evidence>
<sequence length="207" mass="23080">MVVCAHLWNCVVKSEEAEVTDDNEPEYFTFAADCRSRLNPPLPYTYFGNCVTLAKAETTHGKLKGNEGVVAAAEAISEAIHKTMYNEKGILDGVLNRLKELKELAGKRAVSVSGSPRFDLYGVDFGWGRTKQFEPVSIDPRGFFSLSKSRAIGGGVHISYYRPKIQMERFAAIFRNSEDTHENSADSDHKHTHIIYVCVNPSLVLNH</sequence>
<protein>
    <submittedName>
        <fullName evidence="3">Uncharacterized protein</fullName>
    </submittedName>
</protein>
<dbReference type="EMBL" id="JAYDYQ010002533">
    <property type="protein sequence ID" value="KAK4484445.1"/>
    <property type="molecule type" value="Genomic_DNA"/>
</dbReference>
<dbReference type="InterPro" id="IPR023213">
    <property type="entry name" value="CAT-like_dom_sf"/>
</dbReference>
<evidence type="ECO:0000313" key="4">
    <source>
        <dbReference type="Proteomes" id="UP001291926"/>
    </source>
</evidence>
<reference evidence="3 4" key="1">
    <citation type="journal article" date="2023" name="bioRxiv">
        <title>Genome report: Whole genome sequence and annotation of Penstemon davidsonii.</title>
        <authorList>
            <person name="Ostevik K.L."/>
            <person name="Alabady M."/>
            <person name="Zhang M."/>
            <person name="Rausher M.D."/>
        </authorList>
    </citation>
    <scope>NUCLEOTIDE SEQUENCE [LARGE SCALE GENOMIC DNA]</scope>
    <source>
        <strain evidence="3">DNT005</strain>
        <tissue evidence="3">Whole leaf</tissue>
    </source>
</reference>
<dbReference type="InterPro" id="IPR051504">
    <property type="entry name" value="Plant_metabolite_acyltrans"/>
</dbReference>
<dbReference type="Pfam" id="PF02458">
    <property type="entry name" value="Transferase"/>
    <property type="match status" value="1"/>
</dbReference>
<name>A0ABR0D5D7_9LAMI</name>
<organism evidence="3 4">
    <name type="scientific">Penstemon davidsonii</name>
    <dbReference type="NCBI Taxonomy" id="160366"/>
    <lineage>
        <taxon>Eukaryota</taxon>
        <taxon>Viridiplantae</taxon>
        <taxon>Streptophyta</taxon>
        <taxon>Embryophyta</taxon>
        <taxon>Tracheophyta</taxon>
        <taxon>Spermatophyta</taxon>
        <taxon>Magnoliopsida</taxon>
        <taxon>eudicotyledons</taxon>
        <taxon>Gunneridae</taxon>
        <taxon>Pentapetalae</taxon>
        <taxon>asterids</taxon>
        <taxon>lamiids</taxon>
        <taxon>Lamiales</taxon>
        <taxon>Plantaginaceae</taxon>
        <taxon>Cheloneae</taxon>
        <taxon>Penstemon</taxon>
    </lineage>
</organism>